<dbReference type="GO" id="GO:0016712">
    <property type="term" value="F:oxidoreductase activity, acting on paired donors, with incorporation or reduction of molecular oxygen, reduced flavin or flavoprotein as one donor, and incorporation of one atom of oxygen"/>
    <property type="evidence" value="ECO:0007669"/>
    <property type="project" value="TreeGrafter"/>
</dbReference>
<evidence type="ECO:0000256" key="5">
    <source>
        <dbReference type="ARBA" id="ARBA00023002"/>
    </source>
</evidence>
<comment type="similarity">
    <text evidence="2">Belongs to the cytochrome P450 family.</text>
</comment>
<reference evidence="9" key="1">
    <citation type="journal article" date="2023" name="IScience">
        <title>Live-bearing cockroach genome reveals convergent evolutionary mechanisms linked to viviparity in insects and beyond.</title>
        <authorList>
            <person name="Fouks B."/>
            <person name="Harrison M.C."/>
            <person name="Mikhailova A.A."/>
            <person name="Marchal E."/>
            <person name="English S."/>
            <person name="Carruthers M."/>
            <person name="Jennings E.C."/>
            <person name="Chiamaka E.L."/>
            <person name="Frigard R.A."/>
            <person name="Pippel M."/>
            <person name="Attardo G.M."/>
            <person name="Benoit J.B."/>
            <person name="Bornberg-Bauer E."/>
            <person name="Tobe S.S."/>
        </authorList>
    </citation>
    <scope>NUCLEOTIDE SEQUENCE</scope>
    <source>
        <strain evidence="9">Stay&amp;Tobe</strain>
    </source>
</reference>
<sequence length="191" mass="21906">TNCPLASKKKKALKHEWMCKIENRSLPGVAMVMVIALIVVIIFLVCLDVIKPRGYPPGPVWLPVVGSYLWFRREKSRVGYYHLVWSSLSSRYGPVTGMRLGTDYIVVACGYDAIRDILLRDEFDGRPDGYFFRLRTFGKRMGVVFTDGPVWQEQRRFCMQHLRKLGLGSRSMEAHIEERSEGSSSLTTQKK</sequence>
<evidence type="ECO:0000256" key="7">
    <source>
        <dbReference type="ARBA" id="ARBA00023033"/>
    </source>
</evidence>
<dbReference type="AlphaFoldDB" id="A0AAD7ZA00"/>
<evidence type="ECO:0000256" key="6">
    <source>
        <dbReference type="ARBA" id="ARBA00023004"/>
    </source>
</evidence>
<evidence type="ECO:0000256" key="1">
    <source>
        <dbReference type="ARBA" id="ARBA00001971"/>
    </source>
</evidence>
<evidence type="ECO:0000313" key="9">
    <source>
        <dbReference type="EMBL" id="KAJ9576496.1"/>
    </source>
</evidence>
<evidence type="ECO:0000256" key="8">
    <source>
        <dbReference type="SAM" id="Phobius"/>
    </source>
</evidence>
<dbReference type="PANTHER" id="PTHR24300:SF376">
    <property type="entry name" value="CYTOCHROME P450 15A1"/>
    <property type="match status" value="1"/>
</dbReference>
<keyword evidence="10" id="KW-1185">Reference proteome</keyword>
<comment type="caution">
    <text evidence="9">The sequence shown here is derived from an EMBL/GenBank/DDBJ whole genome shotgun (WGS) entry which is preliminary data.</text>
</comment>
<dbReference type="GO" id="GO:0005506">
    <property type="term" value="F:iron ion binding"/>
    <property type="evidence" value="ECO:0007669"/>
    <property type="project" value="InterPro"/>
</dbReference>
<name>A0AAD7ZA00_DIPPU</name>
<keyword evidence="8" id="KW-0812">Transmembrane</keyword>
<keyword evidence="7" id="KW-0503">Monooxygenase</keyword>
<dbReference type="Proteomes" id="UP001233999">
    <property type="component" value="Unassembled WGS sequence"/>
</dbReference>
<dbReference type="Gene3D" id="1.10.630.10">
    <property type="entry name" value="Cytochrome P450"/>
    <property type="match status" value="1"/>
</dbReference>
<dbReference type="GO" id="GO:0008395">
    <property type="term" value="F:steroid hydroxylase activity"/>
    <property type="evidence" value="ECO:0007669"/>
    <property type="project" value="TreeGrafter"/>
</dbReference>
<dbReference type="GO" id="GO:0006082">
    <property type="term" value="P:organic acid metabolic process"/>
    <property type="evidence" value="ECO:0007669"/>
    <property type="project" value="TreeGrafter"/>
</dbReference>
<dbReference type="EMBL" id="JASPKZ010009785">
    <property type="protein sequence ID" value="KAJ9576496.1"/>
    <property type="molecule type" value="Genomic_DNA"/>
</dbReference>
<evidence type="ECO:0008006" key="11">
    <source>
        <dbReference type="Google" id="ProtNLM"/>
    </source>
</evidence>
<keyword evidence="8" id="KW-0472">Membrane</keyword>
<keyword evidence="8" id="KW-1133">Transmembrane helix</keyword>
<keyword evidence="5" id="KW-0560">Oxidoreductase</keyword>
<evidence type="ECO:0000256" key="2">
    <source>
        <dbReference type="ARBA" id="ARBA00010617"/>
    </source>
</evidence>
<keyword evidence="3" id="KW-0349">Heme</keyword>
<comment type="cofactor">
    <cofactor evidence="1">
        <name>heme</name>
        <dbReference type="ChEBI" id="CHEBI:30413"/>
    </cofactor>
</comment>
<evidence type="ECO:0000256" key="3">
    <source>
        <dbReference type="ARBA" id="ARBA00022617"/>
    </source>
</evidence>
<dbReference type="InterPro" id="IPR036396">
    <property type="entry name" value="Cyt_P450_sf"/>
</dbReference>
<dbReference type="GO" id="GO:0005737">
    <property type="term" value="C:cytoplasm"/>
    <property type="evidence" value="ECO:0007669"/>
    <property type="project" value="TreeGrafter"/>
</dbReference>
<dbReference type="Pfam" id="PF00067">
    <property type="entry name" value="p450"/>
    <property type="match status" value="1"/>
</dbReference>
<reference evidence="9" key="2">
    <citation type="submission" date="2023-05" db="EMBL/GenBank/DDBJ databases">
        <authorList>
            <person name="Fouks B."/>
        </authorList>
    </citation>
    <scope>NUCLEOTIDE SEQUENCE</scope>
    <source>
        <strain evidence="9">Stay&amp;Tobe</strain>
        <tissue evidence="9">Testes</tissue>
    </source>
</reference>
<evidence type="ECO:0000313" key="10">
    <source>
        <dbReference type="Proteomes" id="UP001233999"/>
    </source>
</evidence>
<dbReference type="InterPro" id="IPR001128">
    <property type="entry name" value="Cyt_P450"/>
</dbReference>
<protein>
    <recommendedName>
        <fullName evidence="11">Cytochrome P450</fullName>
    </recommendedName>
</protein>
<evidence type="ECO:0000256" key="4">
    <source>
        <dbReference type="ARBA" id="ARBA00022723"/>
    </source>
</evidence>
<feature type="transmembrane region" description="Helical" evidence="8">
    <location>
        <begin position="26"/>
        <end position="47"/>
    </location>
</feature>
<keyword evidence="6" id="KW-0408">Iron</keyword>
<dbReference type="GO" id="GO:0006805">
    <property type="term" value="P:xenobiotic metabolic process"/>
    <property type="evidence" value="ECO:0007669"/>
    <property type="project" value="TreeGrafter"/>
</dbReference>
<organism evidence="9 10">
    <name type="scientific">Diploptera punctata</name>
    <name type="common">Pacific beetle cockroach</name>
    <dbReference type="NCBI Taxonomy" id="6984"/>
    <lineage>
        <taxon>Eukaryota</taxon>
        <taxon>Metazoa</taxon>
        <taxon>Ecdysozoa</taxon>
        <taxon>Arthropoda</taxon>
        <taxon>Hexapoda</taxon>
        <taxon>Insecta</taxon>
        <taxon>Pterygota</taxon>
        <taxon>Neoptera</taxon>
        <taxon>Polyneoptera</taxon>
        <taxon>Dictyoptera</taxon>
        <taxon>Blattodea</taxon>
        <taxon>Blaberoidea</taxon>
        <taxon>Blaberidae</taxon>
        <taxon>Diplopterinae</taxon>
        <taxon>Diploptera</taxon>
    </lineage>
</organism>
<accession>A0AAD7ZA00</accession>
<dbReference type="PANTHER" id="PTHR24300">
    <property type="entry name" value="CYTOCHROME P450 508A4-RELATED"/>
    <property type="match status" value="1"/>
</dbReference>
<dbReference type="InterPro" id="IPR050182">
    <property type="entry name" value="Cytochrome_P450_fam2"/>
</dbReference>
<proteinExistence type="inferred from homology"/>
<dbReference type="SUPFAM" id="SSF48264">
    <property type="entry name" value="Cytochrome P450"/>
    <property type="match status" value="1"/>
</dbReference>
<gene>
    <name evidence="9" type="ORF">L9F63_025606</name>
</gene>
<keyword evidence="4" id="KW-0479">Metal-binding</keyword>
<feature type="non-terminal residue" evidence="9">
    <location>
        <position position="1"/>
    </location>
</feature>
<dbReference type="GO" id="GO:0020037">
    <property type="term" value="F:heme binding"/>
    <property type="evidence" value="ECO:0007669"/>
    <property type="project" value="InterPro"/>
</dbReference>